<dbReference type="OrthoDB" id="4504150at2759"/>
<evidence type="ECO:0000313" key="3">
    <source>
        <dbReference type="EMBL" id="KAJ5381897.1"/>
    </source>
</evidence>
<feature type="transmembrane region" description="Helical" evidence="2">
    <location>
        <begin position="7"/>
        <end position="26"/>
    </location>
</feature>
<evidence type="ECO:0000256" key="1">
    <source>
        <dbReference type="SAM" id="MobiDB-lite"/>
    </source>
</evidence>
<reference evidence="3" key="2">
    <citation type="journal article" date="2023" name="IMA Fungus">
        <title>Comparative genomic study of the Penicillium genus elucidates a diverse pangenome and 15 lateral gene transfer events.</title>
        <authorList>
            <person name="Petersen C."/>
            <person name="Sorensen T."/>
            <person name="Nielsen M.R."/>
            <person name="Sondergaard T.E."/>
            <person name="Sorensen J.L."/>
            <person name="Fitzpatrick D.A."/>
            <person name="Frisvad J.C."/>
            <person name="Nielsen K.L."/>
        </authorList>
    </citation>
    <scope>NUCLEOTIDE SEQUENCE</scope>
    <source>
        <strain evidence="3">IBT 29864</strain>
    </source>
</reference>
<accession>A0A9W9VHA1</accession>
<organism evidence="3 4">
    <name type="scientific">Penicillium cataractarum</name>
    <dbReference type="NCBI Taxonomy" id="2100454"/>
    <lineage>
        <taxon>Eukaryota</taxon>
        <taxon>Fungi</taxon>
        <taxon>Dikarya</taxon>
        <taxon>Ascomycota</taxon>
        <taxon>Pezizomycotina</taxon>
        <taxon>Eurotiomycetes</taxon>
        <taxon>Eurotiomycetidae</taxon>
        <taxon>Eurotiales</taxon>
        <taxon>Aspergillaceae</taxon>
        <taxon>Penicillium</taxon>
    </lineage>
</organism>
<dbReference type="Proteomes" id="UP001147782">
    <property type="component" value="Unassembled WGS sequence"/>
</dbReference>
<keyword evidence="2" id="KW-0812">Transmembrane</keyword>
<gene>
    <name evidence="3" type="ORF">N7496_004325</name>
</gene>
<keyword evidence="2" id="KW-1133">Transmembrane helix</keyword>
<evidence type="ECO:0000313" key="4">
    <source>
        <dbReference type="Proteomes" id="UP001147782"/>
    </source>
</evidence>
<keyword evidence="2" id="KW-0472">Membrane</keyword>
<dbReference type="GeneID" id="81436433"/>
<comment type="caution">
    <text evidence="3">The sequence shown here is derived from an EMBL/GenBank/DDBJ whole genome shotgun (WGS) entry which is preliminary data.</text>
</comment>
<proteinExistence type="predicted"/>
<protein>
    <submittedName>
        <fullName evidence="3">Uncharacterized protein</fullName>
    </submittedName>
</protein>
<sequence>MAEKEKASLAFPMTCILISFAFTSYLHRTWISQQFRTCKRLIRRVSRKTQRQIHRWIQQLHKITNNRGDGNEEGTYNALEPSTRGSDHLGLRAYSANGHSRWDSDNTSTASSSHLDEDEDSDISSTEEPSPLHSLRPTWILDSTGQYVLNRAPEPLQRATWEIDLDERIRNDRGLGAWLDRMIEWVVHRIVANFDAEMRGEIERANVDRRGVRS</sequence>
<name>A0A9W9VHA1_9EURO</name>
<dbReference type="EMBL" id="JAPZBS010000002">
    <property type="protein sequence ID" value="KAJ5381897.1"/>
    <property type="molecule type" value="Genomic_DNA"/>
</dbReference>
<feature type="region of interest" description="Disordered" evidence="1">
    <location>
        <begin position="64"/>
        <end position="136"/>
    </location>
</feature>
<dbReference type="AlphaFoldDB" id="A0A9W9VHA1"/>
<evidence type="ECO:0000256" key="2">
    <source>
        <dbReference type="SAM" id="Phobius"/>
    </source>
</evidence>
<keyword evidence="4" id="KW-1185">Reference proteome</keyword>
<reference evidence="3" key="1">
    <citation type="submission" date="2022-11" db="EMBL/GenBank/DDBJ databases">
        <authorList>
            <person name="Petersen C."/>
        </authorList>
    </citation>
    <scope>NUCLEOTIDE SEQUENCE</scope>
    <source>
        <strain evidence="3">IBT 29864</strain>
    </source>
</reference>
<dbReference type="RefSeq" id="XP_056559468.1">
    <property type="nucleotide sequence ID" value="XM_056697256.1"/>
</dbReference>